<dbReference type="GO" id="GO:0005975">
    <property type="term" value="P:carbohydrate metabolic process"/>
    <property type="evidence" value="ECO:0007669"/>
    <property type="project" value="InterPro"/>
</dbReference>
<feature type="domain" description="Cytidyltransferase-like" evidence="8">
    <location>
        <begin position="25"/>
        <end position="119"/>
    </location>
</feature>
<keyword evidence="6" id="KW-0119">Carbohydrate metabolism</keyword>
<dbReference type="EC" id="2.7.7.70" evidence="1"/>
<keyword evidence="3 9" id="KW-0548">Nucleotidyltransferase</keyword>
<keyword evidence="2 9" id="KW-0808">Transferase</keyword>
<dbReference type="GO" id="GO:0005524">
    <property type="term" value="F:ATP binding"/>
    <property type="evidence" value="ECO:0007669"/>
    <property type="project" value="UniProtKB-KW"/>
</dbReference>
<keyword evidence="4" id="KW-0547">Nucleotide-binding</keyword>
<dbReference type="GO" id="GO:0016773">
    <property type="term" value="F:phosphotransferase activity, alcohol group as acceptor"/>
    <property type="evidence" value="ECO:0007669"/>
    <property type="project" value="InterPro"/>
</dbReference>
<dbReference type="NCBIfam" id="TIGR00125">
    <property type="entry name" value="cyt_tran_rel"/>
    <property type="match status" value="1"/>
</dbReference>
<evidence type="ECO:0000256" key="1">
    <source>
        <dbReference type="ARBA" id="ARBA00012519"/>
    </source>
</evidence>
<dbReference type="InterPro" id="IPR050385">
    <property type="entry name" value="Archaeal_FAD_synthase"/>
</dbReference>
<dbReference type="SUPFAM" id="SSF52374">
    <property type="entry name" value="Nucleotidylyl transferase"/>
    <property type="match status" value="1"/>
</dbReference>
<evidence type="ECO:0000256" key="6">
    <source>
        <dbReference type="ARBA" id="ARBA00023277"/>
    </source>
</evidence>
<dbReference type="Gene3D" id="3.40.50.620">
    <property type="entry name" value="HUPs"/>
    <property type="match status" value="1"/>
</dbReference>
<gene>
    <name evidence="9" type="ORF">SDC9_14639</name>
</gene>
<evidence type="ECO:0000256" key="2">
    <source>
        <dbReference type="ARBA" id="ARBA00022679"/>
    </source>
</evidence>
<dbReference type="GO" id="GO:0033786">
    <property type="term" value="F:heptose-1-phosphate adenylyltransferase activity"/>
    <property type="evidence" value="ECO:0007669"/>
    <property type="project" value="RHEA"/>
</dbReference>
<protein>
    <recommendedName>
        <fullName evidence="1">D-glycero-beta-D-manno-heptose 1-phosphate adenylyltransferase</fullName>
        <ecNumber evidence="1">2.7.7.70</ecNumber>
    </recommendedName>
</protein>
<evidence type="ECO:0000256" key="4">
    <source>
        <dbReference type="ARBA" id="ARBA00022741"/>
    </source>
</evidence>
<dbReference type="PANTHER" id="PTHR43793">
    <property type="entry name" value="FAD SYNTHASE"/>
    <property type="match status" value="1"/>
</dbReference>
<dbReference type="AlphaFoldDB" id="A0A644TPI7"/>
<proteinExistence type="predicted"/>
<dbReference type="EMBL" id="VSSQ01000044">
    <property type="protein sequence ID" value="MPL68906.1"/>
    <property type="molecule type" value="Genomic_DNA"/>
</dbReference>
<dbReference type="InterPro" id="IPR004821">
    <property type="entry name" value="Cyt_trans-like"/>
</dbReference>
<dbReference type="NCBIfam" id="TIGR02199">
    <property type="entry name" value="rfaE_dom_II"/>
    <property type="match status" value="1"/>
</dbReference>
<keyword evidence="5" id="KW-0067">ATP-binding</keyword>
<comment type="caution">
    <text evidence="9">The sequence shown here is derived from an EMBL/GenBank/DDBJ whole genome shotgun (WGS) entry which is preliminary data.</text>
</comment>
<comment type="catalytic activity">
    <reaction evidence="7">
        <text>D-glycero-beta-D-manno-heptose 1-phosphate + ATP + H(+) = ADP-D-glycero-beta-D-manno-heptose + diphosphate</text>
        <dbReference type="Rhea" id="RHEA:27465"/>
        <dbReference type="ChEBI" id="CHEBI:15378"/>
        <dbReference type="ChEBI" id="CHEBI:30616"/>
        <dbReference type="ChEBI" id="CHEBI:33019"/>
        <dbReference type="ChEBI" id="CHEBI:59967"/>
        <dbReference type="ChEBI" id="CHEBI:61593"/>
        <dbReference type="EC" id="2.7.7.70"/>
    </reaction>
</comment>
<evidence type="ECO:0000256" key="7">
    <source>
        <dbReference type="ARBA" id="ARBA00047428"/>
    </source>
</evidence>
<sequence length="157" mass="17356">MKIVKRNQLNQIILNIKAAGKTLVFTNGCFDILHVGHVRYLTAAKELGDCLIVGLNSDESVRCLKGPTRPINHEDDRAEVLAALSCVDYVILFGEHTAEGLIAEIKPDIYVKGGDYRIDELPEVKIVTQYGGRIELIPEVPGRSSSNVIKKIKEENS</sequence>
<name>A0A644TPI7_9ZZZZ</name>
<organism evidence="9">
    <name type="scientific">bioreactor metagenome</name>
    <dbReference type="NCBI Taxonomy" id="1076179"/>
    <lineage>
        <taxon>unclassified sequences</taxon>
        <taxon>metagenomes</taxon>
        <taxon>ecological metagenomes</taxon>
    </lineage>
</organism>
<dbReference type="InterPro" id="IPR014729">
    <property type="entry name" value="Rossmann-like_a/b/a_fold"/>
</dbReference>
<evidence type="ECO:0000256" key="3">
    <source>
        <dbReference type="ARBA" id="ARBA00022695"/>
    </source>
</evidence>
<evidence type="ECO:0000313" key="9">
    <source>
        <dbReference type="EMBL" id="MPL68906.1"/>
    </source>
</evidence>
<dbReference type="InterPro" id="IPR011914">
    <property type="entry name" value="RfaE_dom_II"/>
</dbReference>
<reference evidence="9" key="1">
    <citation type="submission" date="2019-08" db="EMBL/GenBank/DDBJ databases">
        <authorList>
            <person name="Kucharzyk K."/>
            <person name="Murdoch R.W."/>
            <person name="Higgins S."/>
            <person name="Loffler F."/>
        </authorList>
    </citation>
    <scope>NUCLEOTIDE SEQUENCE</scope>
</reference>
<evidence type="ECO:0000256" key="5">
    <source>
        <dbReference type="ARBA" id="ARBA00022840"/>
    </source>
</evidence>
<dbReference type="PANTHER" id="PTHR43793:SF2">
    <property type="entry name" value="BIFUNCTIONAL PROTEIN HLDE"/>
    <property type="match status" value="1"/>
</dbReference>
<accession>A0A644TPI7</accession>
<evidence type="ECO:0000259" key="8">
    <source>
        <dbReference type="Pfam" id="PF01467"/>
    </source>
</evidence>
<dbReference type="Pfam" id="PF01467">
    <property type="entry name" value="CTP_transf_like"/>
    <property type="match status" value="1"/>
</dbReference>